<keyword evidence="3" id="KW-1185">Reference proteome</keyword>
<protein>
    <recommendedName>
        <fullName evidence="1">Amidohydrolase 3 domain-containing protein</fullName>
    </recommendedName>
</protein>
<dbReference type="AlphaFoldDB" id="A0A2T0SSD5"/>
<dbReference type="RefSeq" id="WP_211304703.1">
    <property type="nucleotide sequence ID" value="NZ_PVTF01000012.1"/>
</dbReference>
<comment type="caution">
    <text evidence="2">The sequence shown here is derived from an EMBL/GenBank/DDBJ whole genome shotgun (WGS) entry which is preliminary data.</text>
</comment>
<dbReference type="GO" id="GO:0016810">
    <property type="term" value="F:hydrolase activity, acting on carbon-nitrogen (but not peptide) bonds"/>
    <property type="evidence" value="ECO:0007669"/>
    <property type="project" value="InterPro"/>
</dbReference>
<dbReference type="EMBL" id="PVTF01000012">
    <property type="protein sequence ID" value="PRY36331.1"/>
    <property type="molecule type" value="Genomic_DNA"/>
</dbReference>
<dbReference type="InterPro" id="IPR011059">
    <property type="entry name" value="Metal-dep_hydrolase_composite"/>
</dbReference>
<dbReference type="SUPFAM" id="SSF51338">
    <property type="entry name" value="Composite domain of metallo-dependent hydrolases"/>
    <property type="match status" value="1"/>
</dbReference>
<reference evidence="2 3" key="1">
    <citation type="submission" date="2018-03" db="EMBL/GenBank/DDBJ databases">
        <title>Genomic Encyclopedia of Archaeal and Bacterial Type Strains, Phase II (KMG-II): from individual species to whole genera.</title>
        <authorList>
            <person name="Goeker M."/>
        </authorList>
    </citation>
    <scope>NUCLEOTIDE SEQUENCE [LARGE SCALE GENOMIC DNA]</scope>
    <source>
        <strain evidence="2 3">DSM 44720</strain>
    </source>
</reference>
<accession>A0A2T0SSD5</accession>
<dbReference type="PANTHER" id="PTHR22642">
    <property type="entry name" value="IMIDAZOLONEPROPIONASE"/>
    <property type="match status" value="1"/>
</dbReference>
<proteinExistence type="predicted"/>
<dbReference type="Gene3D" id="2.30.40.10">
    <property type="entry name" value="Urease, subunit C, domain 1"/>
    <property type="match status" value="1"/>
</dbReference>
<dbReference type="InterPro" id="IPR033932">
    <property type="entry name" value="YtcJ-like"/>
</dbReference>
<sequence length="532" mass="56019">MILDLLLVRGRILTMDPARPVATSLGVWRGRVVGLDEEVDGLGAARVVDLDGAVVLPGFLDAHTHLAWAGRASVTLDVSACRRVDEVVALLRGATPTGGWLEVSGYDHRVLDRPLTAADLDRVSREFRVYVQDRSGHACVVNSALLSELPAHVLAPGATGVSFAADGTPDGGLAESAQTAVRALRLPYPVEEIAGHVTLGARQCLEQGVTFAAEAGVGGGLIGTSPLEVAAYQRNRLPIRVQLMVSADLLHPVAGHADDRVARSVDLGLHTGFGGDHLSIGALKVFTDGGMMARTAALTEPYEGTANRGQLQDDPAHMTAAILDGHAAGWQLAVHAIGDRAVDFALDALEEAGRRFPRQDTRHRVEHCGLVRPDQLDRIAALGVIPVVQPTFLWASGDDYSAIMGPTRTPWMYRGKAFLDRGITVVGSSDRPVTEGAPLRAIQFMVERASSGGAPIGPDEAITVDQALAAYTRDAAYACRVEDRLGTIAPGKLADLVVLADDPHTVAVSDINAIPILATVVDGALSHNPAGL</sequence>
<feature type="domain" description="Amidohydrolase 3" evidence="1">
    <location>
        <begin position="46"/>
        <end position="524"/>
    </location>
</feature>
<name>A0A2T0SSD5_9PSEU</name>
<dbReference type="InterPro" id="IPR013108">
    <property type="entry name" value="Amidohydro_3"/>
</dbReference>
<organism evidence="2 3">
    <name type="scientific">Umezawaea tangerina</name>
    <dbReference type="NCBI Taxonomy" id="84725"/>
    <lineage>
        <taxon>Bacteria</taxon>
        <taxon>Bacillati</taxon>
        <taxon>Actinomycetota</taxon>
        <taxon>Actinomycetes</taxon>
        <taxon>Pseudonocardiales</taxon>
        <taxon>Pseudonocardiaceae</taxon>
        <taxon>Umezawaea</taxon>
    </lineage>
</organism>
<dbReference type="PANTHER" id="PTHR22642:SF2">
    <property type="entry name" value="PROTEIN LONG AFTER FAR-RED 3"/>
    <property type="match status" value="1"/>
</dbReference>
<dbReference type="Gene3D" id="3.10.310.70">
    <property type="match status" value="1"/>
</dbReference>
<dbReference type="InterPro" id="IPR032466">
    <property type="entry name" value="Metal_Hydrolase"/>
</dbReference>
<dbReference type="SUPFAM" id="SSF51556">
    <property type="entry name" value="Metallo-dependent hydrolases"/>
    <property type="match status" value="1"/>
</dbReference>
<dbReference type="Proteomes" id="UP000239494">
    <property type="component" value="Unassembled WGS sequence"/>
</dbReference>
<evidence type="ECO:0000259" key="1">
    <source>
        <dbReference type="Pfam" id="PF07969"/>
    </source>
</evidence>
<evidence type="ECO:0000313" key="2">
    <source>
        <dbReference type="EMBL" id="PRY36331.1"/>
    </source>
</evidence>
<gene>
    <name evidence="2" type="ORF">CLV43_112259</name>
</gene>
<dbReference type="Pfam" id="PF07969">
    <property type="entry name" value="Amidohydro_3"/>
    <property type="match status" value="1"/>
</dbReference>
<dbReference type="Gene3D" id="3.20.20.140">
    <property type="entry name" value="Metal-dependent hydrolases"/>
    <property type="match status" value="1"/>
</dbReference>
<dbReference type="CDD" id="cd01300">
    <property type="entry name" value="YtcJ_like"/>
    <property type="match status" value="1"/>
</dbReference>
<evidence type="ECO:0000313" key="3">
    <source>
        <dbReference type="Proteomes" id="UP000239494"/>
    </source>
</evidence>